<name>A0ACB8T5X8_9AGAM</name>
<proteinExistence type="predicted"/>
<accession>A0ACB8T5X8</accession>
<reference evidence="1" key="2">
    <citation type="journal article" date="2022" name="New Phytol.">
        <title>Evolutionary transition to the ectomycorrhizal habit in the genomes of a hyperdiverse lineage of mushroom-forming fungi.</title>
        <authorList>
            <person name="Looney B."/>
            <person name="Miyauchi S."/>
            <person name="Morin E."/>
            <person name="Drula E."/>
            <person name="Courty P.E."/>
            <person name="Kohler A."/>
            <person name="Kuo A."/>
            <person name="LaButti K."/>
            <person name="Pangilinan J."/>
            <person name="Lipzen A."/>
            <person name="Riley R."/>
            <person name="Andreopoulos W."/>
            <person name="He G."/>
            <person name="Johnson J."/>
            <person name="Nolan M."/>
            <person name="Tritt A."/>
            <person name="Barry K.W."/>
            <person name="Grigoriev I.V."/>
            <person name="Nagy L.G."/>
            <person name="Hibbett D."/>
            <person name="Henrissat B."/>
            <person name="Matheny P.B."/>
            <person name="Labbe J."/>
            <person name="Martin F.M."/>
        </authorList>
    </citation>
    <scope>NUCLEOTIDE SEQUENCE</scope>
    <source>
        <strain evidence="1">HHB10654</strain>
    </source>
</reference>
<protein>
    <submittedName>
        <fullName evidence="1">Uncharacterized protein</fullName>
    </submittedName>
</protein>
<reference evidence="1" key="1">
    <citation type="submission" date="2021-03" db="EMBL/GenBank/DDBJ databases">
        <authorList>
            <consortium name="DOE Joint Genome Institute"/>
            <person name="Ahrendt S."/>
            <person name="Looney B.P."/>
            <person name="Miyauchi S."/>
            <person name="Morin E."/>
            <person name="Drula E."/>
            <person name="Courty P.E."/>
            <person name="Chicoki N."/>
            <person name="Fauchery L."/>
            <person name="Kohler A."/>
            <person name="Kuo A."/>
            <person name="Labutti K."/>
            <person name="Pangilinan J."/>
            <person name="Lipzen A."/>
            <person name="Riley R."/>
            <person name="Andreopoulos W."/>
            <person name="He G."/>
            <person name="Johnson J."/>
            <person name="Barry K.W."/>
            <person name="Grigoriev I.V."/>
            <person name="Nagy L."/>
            <person name="Hibbett D."/>
            <person name="Henrissat B."/>
            <person name="Matheny P.B."/>
            <person name="Labbe J."/>
            <person name="Martin F."/>
        </authorList>
    </citation>
    <scope>NUCLEOTIDE SEQUENCE</scope>
    <source>
        <strain evidence="1">HHB10654</strain>
    </source>
</reference>
<organism evidence="1 2">
    <name type="scientific">Artomyces pyxidatus</name>
    <dbReference type="NCBI Taxonomy" id="48021"/>
    <lineage>
        <taxon>Eukaryota</taxon>
        <taxon>Fungi</taxon>
        <taxon>Dikarya</taxon>
        <taxon>Basidiomycota</taxon>
        <taxon>Agaricomycotina</taxon>
        <taxon>Agaricomycetes</taxon>
        <taxon>Russulales</taxon>
        <taxon>Auriscalpiaceae</taxon>
        <taxon>Artomyces</taxon>
    </lineage>
</organism>
<keyword evidence="2" id="KW-1185">Reference proteome</keyword>
<evidence type="ECO:0000313" key="1">
    <source>
        <dbReference type="EMBL" id="KAI0063933.1"/>
    </source>
</evidence>
<gene>
    <name evidence="1" type="ORF">BV25DRAFT_1914982</name>
</gene>
<comment type="caution">
    <text evidence="1">The sequence shown here is derived from an EMBL/GenBank/DDBJ whole genome shotgun (WGS) entry which is preliminary data.</text>
</comment>
<dbReference type="Proteomes" id="UP000814140">
    <property type="component" value="Unassembled WGS sequence"/>
</dbReference>
<dbReference type="EMBL" id="MU277201">
    <property type="protein sequence ID" value="KAI0063933.1"/>
    <property type="molecule type" value="Genomic_DNA"/>
</dbReference>
<sequence>MEVHVLRSPDDAVLEILENLEYKSLLACQTTCRRLRALVAASVSLQYKIELAACGMVDGPRGSQTLDVTERLRRLRLYDTAWRQLAWTGRSALPYLVGRYPPPTSGGPSLFFTYGHDVDIEVEAILHISSELRGVKERHISFPVHTSHNMLLDPSQDLLAIAPTSTFPVLPHRCQLLSLSTGEAHFLASILDPCANIGERTLIEIRGDLILEGIRPDPESSDWDYYVWNWRTGDMVSTMPSLTHNGSMCNHARFLDNNHILVLGTAEWYEGRPSCIRVIPIAASPLRNVPILADGAYPPGHIFILPMFMQESTGTQTVYHADSSPHSASNSGCFHSDPDERLLSIRVYTRWYSHASEGLDSLTIDMPLETFRSYIATHPLTGDSVTVPWDEWRQGTRVTRHDKTLWACYIDYVLTSGMRRINIRKLAPKELPIVEMLDYHPRRVARAIARRRNGGGESETVLFRSDEFDGEVYDDLQTALPCVLKQIPLPDELAQGWDDQRMVECCLCEDGVIFMEISPTIDDCITSAWEYRF</sequence>
<evidence type="ECO:0000313" key="2">
    <source>
        <dbReference type="Proteomes" id="UP000814140"/>
    </source>
</evidence>